<proteinExistence type="predicted"/>
<dbReference type="Proteomes" id="UP001341297">
    <property type="component" value="Unassembled WGS sequence"/>
</dbReference>
<sequence length="159" mass="18057">MRTGELQKLDKKIVAARKLEGVITLSVYTCVILALLYCTLTFGWPTWILAGASCLAVASVPFELYLLPRWKYRLWRYRISELSIQIHKGIFFKRKVLIPMGKVQHVEAKQGPILKKYNLYTITLSTAAGSHEIRGLAEGTAESIRQDIEAYARLSDEQV</sequence>
<protein>
    <submittedName>
        <fullName evidence="4">PH domain-containing protein</fullName>
    </submittedName>
</protein>
<dbReference type="STRING" id="1664069.BGLY_3404"/>
<dbReference type="Proteomes" id="UP000036168">
    <property type="component" value="Unassembled WGS sequence"/>
</dbReference>
<organism evidence="3 5">
    <name type="scientific">Bacillus glycinifermentans</name>
    <dbReference type="NCBI Taxonomy" id="1664069"/>
    <lineage>
        <taxon>Bacteria</taxon>
        <taxon>Bacillati</taxon>
        <taxon>Bacillota</taxon>
        <taxon>Bacilli</taxon>
        <taxon>Bacillales</taxon>
        <taxon>Bacillaceae</taxon>
        <taxon>Bacillus</taxon>
    </lineage>
</organism>
<evidence type="ECO:0000313" key="5">
    <source>
        <dbReference type="Proteomes" id="UP000036168"/>
    </source>
</evidence>
<evidence type="ECO:0000313" key="4">
    <source>
        <dbReference type="EMBL" id="MEC0485540.1"/>
    </source>
</evidence>
<reference evidence="3 5" key="1">
    <citation type="journal article" date="2015" name="Int. J. Syst. Evol. Microbiol.">
        <title>Bacillus glycinifermentans sp. nov., isolated from fermented soybean paste.</title>
        <authorList>
            <person name="Kim S.J."/>
            <person name="Dunlap C.A."/>
            <person name="Kwon S.W."/>
            <person name="Rooney A.P."/>
        </authorList>
    </citation>
    <scope>NUCLEOTIDE SEQUENCE [LARGE SCALE GENOMIC DNA]</scope>
    <source>
        <strain evidence="3 5">GO-13</strain>
    </source>
</reference>
<dbReference type="EMBL" id="LECW02000005">
    <property type="protein sequence ID" value="KRT94777.1"/>
    <property type="molecule type" value="Genomic_DNA"/>
</dbReference>
<evidence type="ECO:0000313" key="3">
    <source>
        <dbReference type="EMBL" id="KRT94777.1"/>
    </source>
</evidence>
<feature type="transmembrane region" description="Helical" evidence="1">
    <location>
        <begin position="21"/>
        <end position="42"/>
    </location>
</feature>
<keyword evidence="1" id="KW-0472">Membrane</keyword>
<dbReference type="OrthoDB" id="1750577at2"/>
<dbReference type="InterPro" id="IPR005182">
    <property type="entry name" value="YdbS-like_PH"/>
</dbReference>
<feature type="transmembrane region" description="Helical" evidence="1">
    <location>
        <begin position="48"/>
        <end position="67"/>
    </location>
</feature>
<reference evidence="4 6" key="3">
    <citation type="submission" date="2023-03" db="EMBL/GenBank/DDBJ databases">
        <title>Agriculturally important microbes genome sequencing.</title>
        <authorList>
            <person name="Dunlap C."/>
        </authorList>
    </citation>
    <scope>NUCLEOTIDE SEQUENCE [LARGE SCALE GENOMIC DNA]</scope>
    <source>
        <strain evidence="4 6">CBP-3203</strain>
    </source>
</reference>
<dbReference type="Pfam" id="PF03703">
    <property type="entry name" value="bPH_2"/>
    <property type="match status" value="1"/>
</dbReference>
<comment type="caution">
    <text evidence="3">The sequence shown here is derived from an EMBL/GenBank/DDBJ whole genome shotgun (WGS) entry which is preliminary data.</text>
</comment>
<gene>
    <name evidence="3" type="ORF">AB447_214080</name>
    <name evidence="4" type="ORF">P8828_11915</name>
</gene>
<dbReference type="RefSeq" id="WP_048353904.1">
    <property type="nucleotide sequence ID" value="NZ_CP023481.1"/>
</dbReference>
<reference evidence="3" key="2">
    <citation type="submission" date="2015-10" db="EMBL/GenBank/DDBJ databases">
        <authorList>
            <person name="Gilbert D.G."/>
        </authorList>
    </citation>
    <scope>NUCLEOTIDE SEQUENCE</scope>
    <source>
        <strain evidence="3">GO-13</strain>
    </source>
</reference>
<keyword evidence="1" id="KW-1133">Transmembrane helix</keyword>
<dbReference type="PANTHER" id="PTHR34473">
    <property type="entry name" value="UPF0699 TRANSMEMBRANE PROTEIN YDBS"/>
    <property type="match status" value="1"/>
</dbReference>
<evidence type="ECO:0000256" key="1">
    <source>
        <dbReference type="SAM" id="Phobius"/>
    </source>
</evidence>
<evidence type="ECO:0000313" key="6">
    <source>
        <dbReference type="Proteomes" id="UP001341297"/>
    </source>
</evidence>
<accession>A0A0T6BT20</accession>
<keyword evidence="1" id="KW-0812">Transmembrane</keyword>
<name>A0A0T6BT20_9BACI</name>
<dbReference type="EMBL" id="JARRTL010000010">
    <property type="protein sequence ID" value="MEC0485540.1"/>
    <property type="molecule type" value="Genomic_DNA"/>
</dbReference>
<dbReference type="PANTHER" id="PTHR34473:SF2">
    <property type="entry name" value="UPF0699 TRANSMEMBRANE PROTEIN YDBT"/>
    <property type="match status" value="1"/>
</dbReference>
<evidence type="ECO:0000259" key="2">
    <source>
        <dbReference type="Pfam" id="PF03703"/>
    </source>
</evidence>
<feature type="domain" description="YdbS-like PH" evidence="2">
    <location>
        <begin position="72"/>
        <end position="146"/>
    </location>
</feature>
<dbReference type="AlphaFoldDB" id="A0A0T6BT20"/>
<keyword evidence="6" id="KW-1185">Reference proteome</keyword>